<keyword evidence="2" id="KW-1185">Reference proteome</keyword>
<protein>
    <submittedName>
        <fullName evidence="1">Uncharacterized protein</fullName>
    </submittedName>
</protein>
<dbReference type="EMBL" id="BAABHS010000010">
    <property type="protein sequence ID" value="GAA4966410.1"/>
    <property type="molecule type" value="Genomic_DNA"/>
</dbReference>
<evidence type="ECO:0000313" key="2">
    <source>
        <dbReference type="Proteomes" id="UP001500466"/>
    </source>
</evidence>
<gene>
    <name evidence="1" type="ORF">GCM10023205_33780</name>
</gene>
<evidence type="ECO:0000313" key="1">
    <source>
        <dbReference type="EMBL" id="GAA4966410.1"/>
    </source>
</evidence>
<comment type="caution">
    <text evidence="1">The sequence shown here is derived from an EMBL/GenBank/DDBJ whole genome shotgun (WGS) entry which is preliminary data.</text>
</comment>
<dbReference type="RefSeq" id="WP_345676309.1">
    <property type="nucleotide sequence ID" value="NZ_BAABHS010000010.1"/>
</dbReference>
<sequence length="68" mass="7484">MSESLIATQTARLVELAGIDERSARAFVEQVCQEARAEADTHCAQELEQCRHECAHLMRALAEARAAS</sequence>
<dbReference type="Proteomes" id="UP001500466">
    <property type="component" value="Unassembled WGS sequence"/>
</dbReference>
<organism evidence="1 2">
    <name type="scientific">Yinghuangia aomiensis</name>
    <dbReference type="NCBI Taxonomy" id="676205"/>
    <lineage>
        <taxon>Bacteria</taxon>
        <taxon>Bacillati</taxon>
        <taxon>Actinomycetota</taxon>
        <taxon>Actinomycetes</taxon>
        <taxon>Kitasatosporales</taxon>
        <taxon>Streptomycetaceae</taxon>
        <taxon>Yinghuangia</taxon>
    </lineage>
</organism>
<reference evidence="2" key="1">
    <citation type="journal article" date="2019" name="Int. J. Syst. Evol. Microbiol.">
        <title>The Global Catalogue of Microorganisms (GCM) 10K type strain sequencing project: providing services to taxonomists for standard genome sequencing and annotation.</title>
        <authorList>
            <consortium name="The Broad Institute Genomics Platform"/>
            <consortium name="The Broad Institute Genome Sequencing Center for Infectious Disease"/>
            <person name="Wu L."/>
            <person name="Ma J."/>
        </authorList>
    </citation>
    <scope>NUCLEOTIDE SEQUENCE [LARGE SCALE GENOMIC DNA]</scope>
    <source>
        <strain evidence="2">JCM 17986</strain>
    </source>
</reference>
<accession>A0ABP9HBK6</accession>
<proteinExistence type="predicted"/>
<name>A0ABP9HBK6_9ACTN</name>